<organism evidence="2 3">
    <name type="scientific">Coffea canephora</name>
    <name type="common">Robusta coffee</name>
    <dbReference type="NCBI Taxonomy" id="49390"/>
    <lineage>
        <taxon>Eukaryota</taxon>
        <taxon>Viridiplantae</taxon>
        <taxon>Streptophyta</taxon>
        <taxon>Embryophyta</taxon>
        <taxon>Tracheophyta</taxon>
        <taxon>Spermatophyta</taxon>
        <taxon>Magnoliopsida</taxon>
        <taxon>eudicotyledons</taxon>
        <taxon>Gunneridae</taxon>
        <taxon>Pentapetalae</taxon>
        <taxon>asterids</taxon>
        <taxon>lamiids</taxon>
        <taxon>Gentianales</taxon>
        <taxon>Rubiaceae</taxon>
        <taxon>Ixoroideae</taxon>
        <taxon>Gardenieae complex</taxon>
        <taxon>Bertiereae - Coffeeae clade</taxon>
        <taxon>Coffeeae</taxon>
        <taxon>Coffea</taxon>
    </lineage>
</organism>
<reference evidence="3" key="1">
    <citation type="journal article" date="2014" name="Science">
        <title>The coffee genome provides insight into the convergent evolution of caffeine biosynthesis.</title>
        <authorList>
            <person name="Denoeud F."/>
            <person name="Carretero-Paulet L."/>
            <person name="Dereeper A."/>
            <person name="Droc G."/>
            <person name="Guyot R."/>
            <person name="Pietrella M."/>
            <person name="Zheng C."/>
            <person name="Alberti A."/>
            <person name="Anthony F."/>
            <person name="Aprea G."/>
            <person name="Aury J.M."/>
            <person name="Bento P."/>
            <person name="Bernard M."/>
            <person name="Bocs S."/>
            <person name="Campa C."/>
            <person name="Cenci A."/>
            <person name="Combes M.C."/>
            <person name="Crouzillat D."/>
            <person name="Da Silva C."/>
            <person name="Daddiego L."/>
            <person name="De Bellis F."/>
            <person name="Dussert S."/>
            <person name="Garsmeur O."/>
            <person name="Gayraud T."/>
            <person name="Guignon V."/>
            <person name="Jahn K."/>
            <person name="Jamilloux V."/>
            <person name="Joet T."/>
            <person name="Labadie K."/>
            <person name="Lan T."/>
            <person name="Leclercq J."/>
            <person name="Lepelley M."/>
            <person name="Leroy T."/>
            <person name="Li L.T."/>
            <person name="Librado P."/>
            <person name="Lopez L."/>
            <person name="Munoz A."/>
            <person name="Noel B."/>
            <person name="Pallavicini A."/>
            <person name="Perrotta G."/>
            <person name="Poncet V."/>
            <person name="Pot D."/>
            <person name="Priyono X."/>
            <person name="Rigoreau M."/>
            <person name="Rouard M."/>
            <person name="Rozas J."/>
            <person name="Tranchant-Dubreuil C."/>
            <person name="VanBuren R."/>
            <person name="Zhang Q."/>
            <person name="Andrade A.C."/>
            <person name="Argout X."/>
            <person name="Bertrand B."/>
            <person name="de Kochko A."/>
            <person name="Graziosi G."/>
            <person name="Henry R.J."/>
            <person name="Jayarama X."/>
            <person name="Ming R."/>
            <person name="Nagai C."/>
            <person name="Rounsley S."/>
            <person name="Sankoff D."/>
            <person name="Giuliano G."/>
            <person name="Albert V.A."/>
            <person name="Wincker P."/>
            <person name="Lashermes P."/>
        </authorList>
    </citation>
    <scope>NUCLEOTIDE SEQUENCE [LARGE SCALE GENOMIC DNA]</scope>
    <source>
        <strain evidence="3">cv. DH200-94</strain>
    </source>
</reference>
<dbReference type="Proteomes" id="UP000295252">
    <property type="component" value="Unassembled WGS sequence"/>
</dbReference>
<proteinExistence type="predicted"/>
<feature type="compositionally biased region" description="Basic and acidic residues" evidence="1">
    <location>
        <begin position="13"/>
        <end position="39"/>
    </location>
</feature>
<feature type="region of interest" description="Disordered" evidence="1">
    <location>
        <begin position="1"/>
        <end position="74"/>
    </location>
</feature>
<dbReference type="AlphaFoldDB" id="A0A068VLM8"/>
<keyword evidence="3" id="KW-1185">Reference proteome</keyword>
<accession>A0A068VLM8</accession>
<evidence type="ECO:0000313" key="3">
    <source>
        <dbReference type="Proteomes" id="UP000295252"/>
    </source>
</evidence>
<name>A0A068VLM8_COFCA</name>
<dbReference type="InParanoid" id="A0A068VLM8"/>
<protein>
    <submittedName>
        <fullName evidence="2">DH200=94 genomic scaffold, scaffold_4639</fullName>
    </submittedName>
</protein>
<sequence>MGDQGIKSMEIVEPDKIKPPEKPEEAEKPKRPEKPEETQKPPVIVIEKSKMPWVPPGDDRCPDVDKRGNVKYFP</sequence>
<evidence type="ECO:0000256" key="1">
    <source>
        <dbReference type="SAM" id="MobiDB-lite"/>
    </source>
</evidence>
<evidence type="ECO:0000313" key="2">
    <source>
        <dbReference type="EMBL" id="CDP21517.1"/>
    </source>
</evidence>
<feature type="compositionally biased region" description="Basic and acidic residues" evidence="1">
    <location>
        <begin position="57"/>
        <end position="68"/>
    </location>
</feature>
<dbReference type="Gramene" id="CDP21517">
    <property type="protein sequence ID" value="CDP21517"/>
    <property type="gene ID" value="GSCOC_T00008180001"/>
</dbReference>
<dbReference type="EMBL" id="HG743723">
    <property type="protein sequence ID" value="CDP21517.1"/>
    <property type="molecule type" value="Genomic_DNA"/>
</dbReference>
<gene>
    <name evidence="2" type="ORF">GSCOC_T00008180001</name>
</gene>